<evidence type="ECO:0000256" key="1">
    <source>
        <dbReference type="SAM" id="MobiDB-lite"/>
    </source>
</evidence>
<dbReference type="CDD" id="cd03801">
    <property type="entry name" value="GT4_PimA-like"/>
    <property type="match status" value="1"/>
</dbReference>
<keyword evidence="3" id="KW-0808">Transferase</keyword>
<feature type="region of interest" description="Disordered" evidence="1">
    <location>
        <begin position="1"/>
        <end position="24"/>
    </location>
</feature>
<organism evidence="3 4">
    <name type="scientific">Paracoccus rhizosphaerae</name>
    <dbReference type="NCBI Taxonomy" id="1133347"/>
    <lineage>
        <taxon>Bacteria</taxon>
        <taxon>Pseudomonadati</taxon>
        <taxon>Pseudomonadota</taxon>
        <taxon>Alphaproteobacteria</taxon>
        <taxon>Rhodobacterales</taxon>
        <taxon>Paracoccaceae</taxon>
        <taxon>Paracoccus</taxon>
    </lineage>
</organism>
<feature type="domain" description="Glycosyl transferase family 1" evidence="2">
    <location>
        <begin position="174"/>
        <end position="318"/>
    </location>
</feature>
<accession>A0ABV6CPX2</accession>
<dbReference type="Gene3D" id="3.40.50.2000">
    <property type="entry name" value="Glycogen Phosphorylase B"/>
    <property type="match status" value="2"/>
</dbReference>
<evidence type="ECO:0000313" key="3">
    <source>
        <dbReference type="EMBL" id="MFC0201935.1"/>
    </source>
</evidence>
<comment type="caution">
    <text evidence="3">The sequence shown here is derived from an EMBL/GenBank/DDBJ whole genome shotgun (WGS) entry which is preliminary data.</text>
</comment>
<name>A0ABV6CPX2_9RHOB</name>
<protein>
    <submittedName>
        <fullName evidence="3">Glycosyltransferase family 4 protein</fullName>
        <ecNumber evidence="3">2.4.-.-</ecNumber>
    </submittedName>
</protein>
<evidence type="ECO:0000259" key="2">
    <source>
        <dbReference type="Pfam" id="PF00534"/>
    </source>
</evidence>
<evidence type="ECO:0000313" key="4">
    <source>
        <dbReference type="Proteomes" id="UP001589795"/>
    </source>
</evidence>
<keyword evidence="3" id="KW-0328">Glycosyltransferase</keyword>
<sequence>MTLQGTQMPVPILRPQPDTGAPQSLGAPIRIRTGHSYHVYFTIALGQSNARFVERAMTPLNRYLSWADSISFLPEPGFEAIHAWNAIPQLTRRPYVVTFEDYLPRMPDDRRIGWLERRLRDDLLSARCRGIIAISEYALRQFRQQHRNFPDLPRLLEKIELVYPAVAPRTDRPKSRKGPLKLLFVGRDFMRKGGPVLLRAHRKLRRAGVPVQTTVVSSLAWTPRDYVGPPDAAYVDAALRDLDQVGIMHHPSLPPKAVYDLMDAADYLVFPTFHDTFGFVSIEALASGTPVIATDTCVLPEIIRTGRNGYLLPFDNDRIVGKWSWLYRQQEPGYLEAYEAATDSLSAALFERLADTWDDRALYEELSAGAVDSTYVQFHPQIARRRLEAIYERFRPAP</sequence>
<reference evidence="3 4" key="1">
    <citation type="submission" date="2024-09" db="EMBL/GenBank/DDBJ databases">
        <authorList>
            <person name="Sun Q."/>
            <person name="Mori K."/>
        </authorList>
    </citation>
    <scope>NUCLEOTIDE SEQUENCE [LARGE SCALE GENOMIC DNA]</scope>
    <source>
        <strain evidence="3 4">CCM 7904</strain>
    </source>
</reference>
<dbReference type="EMBL" id="JBHLWQ010000156">
    <property type="protein sequence ID" value="MFC0201935.1"/>
    <property type="molecule type" value="Genomic_DNA"/>
</dbReference>
<dbReference type="Proteomes" id="UP001589795">
    <property type="component" value="Unassembled WGS sequence"/>
</dbReference>
<gene>
    <name evidence="3" type="ORF">ACFFIZ_16865</name>
</gene>
<dbReference type="Pfam" id="PF00534">
    <property type="entry name" value="Glycos_transf_1"/>
    <property type="match status" value="1"/>
</dbReference>
<dbReference type="GO" id="GO:0016757">
    <property type="term" value="F:glycosyltransferase activity"/>
    <property type="evidence" value="ECO:0007669"/>
    <property type="project" value="UniProtKB-KW"/>
</dbReference>
<dbReference type="RefSeq" id="WP_265508463.1">
    <property type="nucleotide sequence ID" value="NZ_JAOTBE010000079.1"/>
</dbReference>
<dbReference type="EC" id="2.4.-.-" evidence="3"/>
<dbReference type="PANTHER" id="PTHR12526:SF590">
    <property type="entry name" value="ALPHA-MALTOSE-1-PHOSPHATE SYNTHASE"/>
    <property type="match status" value="1"/>
</dbReference>
<dbReference type="PANTHER" id="PTHR12526">
    <property type="entry name" value="GLYCOSYLTRANSFERASE"/>
    <property type="match status" value="1"/>
</dbReference>
<proteinExistence type="predicted"/>
<keyword evidence="4" id="KW-1185">Reference proteome</keyword>
<dbReference type="InterPro" id="IPR001296">
    <property type="entry name" value="Glyco_trans_1"/>
</dbReference>
<dbReference type="SUPFAM" id="SSF53756">
    <property type="entry name" value="UDP-Glycosyltransferase/glycogen phosphorylase"/>
    <property type="match status" value="1"/>
</dbReference>